<proteinExistence type="predicted"/>
<accession>A0A6A6B0C0</accession>
<keyword evidence="4" id="KW-1185">Reference proteome</keyword>
<evidence type="ECO:0000313" key="3">
    <source>
        <dbReference type="EMBL" id="KAF2137326.1"/>
    </source>
</evidence>
<dbReference type="GeneID" id="54292530"/>
<evidence type="ECO:0000256" key="1">
    <source>
        <dbReference type="SAM" id="MobiDB-lite"/>
    </source>
</evidence>
<sequence length="171" mass="18945">MRLRRQRLLGRASVREREGGGRFEKHSSGSERQKRSYGRFVVCVLPLLILAVTRFGLGCLVSKTRRSRVLCPSSRMPPAALSCSCLLRNVFCLLQLHCRHRISQPRHHNRCCYSPTVHMLLAACSPPSVHASASGSAKAHTRSEAPQSRGGSGDDARQRGGRLVMWVCARA</sequence>
<dbReference type="RefSeq" id="XP_033393044.1">
    <property type="nucleotide sequence ID" value="XM_033535036.1"/>
</dbReference>
<keyword evidence="2" id="KW-0812">Transmembrane</keyword>
<feature type="region of interest" description="Disordered" evidence="1">
    <location>
        <begin position="133"/>
        <end position="158"/>
    </location>
</feature>
<organism evidence="3 4">
    <name type="scientific">Aplosporella prunicola CBS 121167</name>
    <dbReference type="NCBI Taxonomy" id="1176127"/>
    <lineage>
        <taxon>Eukaryota</taxon>
        <taxon>Fungi</taxon>
        <taxon>Dikarya</taxon>
        <taxon>Ascomycota</taxon>
        <taxon>Pezizomycotina</taxon>
        <taxon>Dothideomycetes</taxon>
        <taxon>Dothideomycetes incertae sedis</taxon>
        <taxon>Botryosphaeriales</taxon>
        <taxon>Aplosporellaceae</taxon>
        <taxon>Aplosporella</taxon>
    </lineage>
</organism>
<gene>
    <name evidence="3" type="ORF">K452DRAFT_111649</name>
</gene>
<protein>
    <submittedName>
        <fullName evidence="3">Uncharacterized protein</fullName>
    </submittedName>
</protein>
<dbReference type="EMBL" id="ML995504">
    <property type="protein sequence ID" value="KAF2137326.1"/>
    <property type="molecule type" value="Genomic_DNA"/>
</dbReference>
<feature type="transmembrane region" description="Helical" evidence="2">
    <location>
        <begin position="37"/>
        <end position="57"/>
    </location>
</feature>
<dbReference type="AlphaFoldDB" id="A0A6A6B0C0"/>
<keyword evidence="2" id="KW-0472">Membrane</keyword>
<reference evidence="3" key="1">
    <citation type="journal article" date="2020" name="Stud. Mycol.">
        <title>101 Dothideomycetes genomes: a test case for predicting lifestyles and emergence of pathogens.</title>
        <authorList>
            <person name="Haridas S."/>
            <person name="Albert R."/>
            <person name="Binder M."/>
            <person name="Bloem J."/>
            <person name="Labutti K."/>
            <person name="Salamov A."/>
            <person name="Andreopoulos B."/>
            <person name="Baker S."/>
            <person name="Barry K."/>
            <person name="Bills G."/>
            <person name="Bluhm B."/>
            <person name="Cannon C."/>
            <person name="Castanera R."/>
            <person name="Culley D."/>
            <person name="Daum C."/>
            <person name="Ezra D."/>
            <person name="Gonzalez J."/>
            <person name="Henrissat B."/>
            <person name="Kuo A."/>
            <person name="Liang C."/>
            <person name="Lipzen A."/>
            <person name="Lutzoni F."/>
            <person name="Magnuson J."/>
            <person name="Mondo S."/>
            <person name="Nolan M."/>
            <person name="Ohm R."/>
            <person name="Pangilinan J."/>
            <person name="Park H.-J."/>
            <person name="Ramirez L."/>
            <person name="Alfaro M."/>
            <person name="Sun H."/>
            <person name="Tritt A."/>
            <person name="Yoshinaga Y."/>
            <person name="Zwiers L.-H."/>
            <person name="Turgeon B."/>
            <person name="Goodwin S."/>
            <person name="Spatafora J."/>
            <person name="Crous P."/>
            <person name="Grigoriev I."/>
        </authorList>
    </citation>
    <scope>NUCLEOTIDE SEQUENCE</scope>
    <source>
        <strain evidence="3">CBS 121167</strain>
    </source>
</reference>
<evidence type="ECO:0000256" key="2">
    <source>
        <dbReference type="SAM" id="Phobius"/>
    </source>
</evidence>
<dbReference type="Proteomes" id="UP000799438">
    <property type="component" value="Unassembled WGS sequence"/>
</dbReference>
<keyword evidence="2" id="KW-1133">Transmembrane helix</keyword>
<name>A0A6A6B0C0_9PEZI</name>
<evidence type="ECO:0000313" key="4">
    <source>
        <dbReference type="Proteomes" id="UP000799438"/>
    </source>
</evidence>